<gene>
    <name evidence="6" type="ORF">Naga_100006g13</name>
</gene>
<name>W7U9E0_9STRA</name>
<dbReference type="Pfam" id="PF00565">
    <property type="entry name" value="SNase"/>
    <property type="match status" value="1"/>
</dbReference>
<keyword evidence="1" id="KW-0540">Nuclease</keyword>
<keyword evidence="3" id="KW-0378">Hydrolase</keyword>
<feature type="compositionally biased region" description="Low complexity" evidence="4">
    <location>
        <begin position="74"/>
        <end position="85"/>
    </location>
</feature>
<dbReference type="AlphaFoldDB" id="W7U9E0"/>
<organism evidence="6 7">
    <name type="scientific">Nannochloropsis gaditana</name>
    <dbReference type="NCBI Taxonomy" id="72520"/>
    <lineage>
        <taxon>Eukaryota</taxon>
        <taxon>Sar</taxon>
        <taxon>Stramenopiles</taxon>
        <taxon>Ochrophyta</taxon>
        <taxon>Eustigmatophyceae</taxon>
        <taxon>Eustigmatales</taxon>
        <taxon>Monodopsidaceae</taxon>
        <taxon>Nannochloropsis</taxon>
    </lineage>
</organism>
<reference evidence="6 7" key="1">
    <citation type="journal article" date="2014" name="Mol. Plant">
        <title>Chromosome Scale Genome Assembly and Transcriptome Profiling of Nannochloropsis gaditana in Nitrogen Depletion.</title>
        <authorList>
            <person name="Corteggiani Carpinelli E."/>
            <person name="Telatin A."/>
            <person name="Vitulo N."/>
            <person name="Forcato C."/>
            <person name="D'Angelo M."/>
            <person name="Schiavon R."/>
            <person name="Vezzi A."/>
            <person name="Giacometti G.M."/>
            <person name="Morosinotto T."/>
            <person name="Valle G."/>
        </authorList>
    </citation>
    <scope>NUCLEOTIDE SEQUENCE [LARGE SCALE GENOMIC DNA]</scope>
    <source>
        <strain evidence="6 7">B-31</strain>
    </source>
</reference>
<dbReference type="GO" id="GO:0004519">
    <property type="term" value="F:endonuclease activity"/>
    <property type="evidence" value="ECO:0007669"/>
    <property type="project" value="UniProtKB-KW"/>
</dbReference>
<dbReference type="InterPro" id="IPR016071">
    <property type="entry name" value="Staphylococal_nuclease_OB-fold"/>
</dbReference>
<dbReference type="PROSITE" id="PS50830">
    <property type="entry name" value="TNASE_3"/>
    <property type="match status" value="1"/>
</dbReference>
<dbReference type="GO" id="GO:0016787">
    <property type="term" value="F:hydrolase activity"/>
    <property type="evidence" value="ECO:0007669"/>
    <property type="project" value="UniProtKB-KW"/>
</dbReference>
<keyword evidence="7" id="KW-1185">Reference proteome</keyword>
<evidence type="ECO:0000259" key="5">
    <source>
        <dbReference type="PROSITE" id="PS50830"/>
    </source>
</evidence>
<sequence>MLKAKKEFWKSGVRAGRPKNADEKLREHNTAIRGKFCARGAVSQIEARESHQDRRKRSHKTKGSSSDPLTSIHPPSYSASPCSPSAQTSPPALSYFSSLFPPFFPSHGNRGSIAHVDTTTTRSGQKWALGMILLTLLPRVARKTLLSIASSIPKMQQPSVRAFREGPAKSVNFNSMGARWRRFLQGTKAKAAMAAAVASLALGVSLSPPGTFQRYHTVGEIPGRVFRAQTVLVGKVVRVMDGDTLRIRHTPLFPLLNNHPGSGRLSEETLIIRLAGIDAPELGKGKKQGQAGAEEAKSFVTKKVLDQSVRIKLLGRDQYARAIASVAYGPVASIPFPLPSFLKKDLSTDLVKEGFAVIYRQKGAHYDGKLGTLERYEAWAKAKRKGVWHGRDVELPHQFKARMKKAAAEKTLAPKGG</sequence>
<evidence type="ECO:0000256" key="3">
    <source>
        <dbReference type="ARBA" id="ARBA00022801"/>
    </source>
</evidence>
<dbReference type="Gene3D" id="2.40.50.90">
    <property type="match status" value="1"/>
</dbReference>
<evidence type="ECO:0000256" key="1">
    <source>
        <dbReference type="ARBA" id="ARBA00022722"/>
    </source>
</evidence>
<evidence type="ECO:0000313" key="7">
    <source>
        <dbReference type="Proteomes" id="UP000019335"/>
    </source>
</evidence>
<feature type="region of interest" description="Disordered" evidence="4">
    <location>
        <begin position="1"/>
        <end position="85"/>
    </location>
</feature>
<dbReference type="EMBL" id="AZIL01000126">
    <property type="protein sequence ID" value="EWM29564.1"/>
    <property type="molecule type" value="Genomic_DNA"/>
</dbReference>
<feature type="domain" description="TNase-like" evidence="5">
    <location>
        <begin position="230"/>
        <end position="390"/>
    </location>
</feature>
<comment type="caution">
    <text evidence="6">The sequence shown here is derived from an EMBL/GenBank/DDBJ whole genome shotgun (WGS) entry which is preliminary data.</text>
</comment>
<dbReference type="SUPFAM" id="SSF50199">
    <property type="entry name" value="Staphylococcal nuclease"/>
    <property type="match status" value="1"/>
</dbReference>
<keyword evidence="2" id="KW-0255">Endonuclease</keyword>
<dbReference type="PANTHER" id="PTHR12302">
    <property type="entry name" value="EBNA2 BINDING PROTEIN P100"/>
    <property type="match status" value="1"/>
</dbReference>
<evidence type="ECO:0000313" key="6">
    <source>
        <dbReference type="EMBL" id="EWM29564.1"/>
    </source>
</evidence>
<dbReference type="GO" id="GO:0005737">
    <property type="term" value="C:cytoplasm"/>
    <property type="evidence" value="ECO:0007669"/>
    <property type="project" value="TreeGrafter"/>
</dbReference>
<evidence type="ECO:0000256" key="2">
    <source>
        <dbReference type="ARBA" id="ARBA00022759"/>
    </source>
</evidence>
<dbReference type="OrthoDB" id="430293at2759"/>
<dbReference type="PANTHER" id="PTHR12302:SF3">
    <property type="entry name" value="SERINE_THREONINE-PROTEIN KINASE 31"/>
    <property type="match status" value="1"/>
</dbReference>
<feature type="compositionally biased region" description="Basic residues" evidence="4">
    <location>
        <begin position="53"/>
        <end position="62"/>
    </location>
</feature>
<proteinExistence type="predicted"/>
<dbReference type="InterPro" id="IPR035437">
    <property type="entry name" value="SNase_OB-fold_sf"/>
</dbReference>
<dbReference type="SMART" id="SM00318">
    <property type="entry name" value="SNc"/>
    <property type="match status" value="1"/>
</dbReference>
<protein>
    <submittedName>
        <fullName evidence="6">Nuclease</fullName>
    </submittedName>
</protein>
<accession>W7U9E0</accession>
<dbReference type="Proteomes" id="UP000019335">
    <property type="component" value="Chromosome 2"/>
</dbReference>
<evidence type="ECO:0000256" key="4">
    <source>
        <dbReference type="SAM" id="MobiDB-lite"/>
    </source>
</evidence>
<feature type="compositionally biased region" description="Basic and acidic residues" evidence="4">
    <location>
        <begin position="19"/>
        <end position="30"/>
    </location>
</feature>